<dbReference type="EMBL" id="JARGEI010000020">
    <property type="protein sequence ID" value="KAJ8713381.1"/>
    <property type="molecule type" value="Genomic_DNA"/>
</dbReference>
<comment type="caution">
    <text evidence="1">The sequence shown here is derived from an EMBL/GenBank/DDBJ whole genome shotgun (WGS) entry which is preliminary data.</text>
</comment>
<dbReference type="PANTHER" id="PTHR20905">
    <property type="entry name" value="N-ACETYLTRANSFERASE-RELATED"/>
    <property type="match status" value="1"/>
</dbReference>
<dbReference type="CDD" id="cd04301">
    <property type="entry name" value="NAT_SF"/>
    <property type="match status" value="1"/>
</dbReference>
<proteinExistence type="predicted"/>
<dbReference type="GO" id="GO:0008080">
    <property type="term" value="F:N-acetyltransferase activity"/>
    <property type="evidence" value="ECO:0007669"/>
    <property type="project" value="TreeGrafter"/>
</dbReference>
<dbReference type="SUPFAM" id="SSF55729">
    <property type="entry name" value="Acyl-CoA N-acyltransferases (Nat)"/>
    <property type="match status" value="1"/>
</dbReference>
<protein>
    <recommendedName>
        <fullName evidence="3">N-acetyltransferase domain-containing protein</fullName>
    </recommendedName>
</protein>
<name>A0AAD7YEQ8_MYTSE</name>
<reference evidence="1" key="1">
    <citation type="submission" date="2023-03" db="EMBL/GenBank/DDBJ databases">
        <title>Chromosome-level genomes of two armyworms, Mythimna separata and Mythimna loreyi, provide insights into the biosynthesis and reception of sex pheromones.</title>
        <authorList>
            <person name="Zhao H."/>
        </authorList>
    </citation>
    <scope>NUCLEOTIDE SEQUENCE</scope>
    <source>
        <strain evidence="1">BeijingLab</strain>
        <tissue evidence="1">Pupa</tissue>
    </source>
</reference>
<evidence type="ECO:0000313" key="2">
    <source>
        <dbReference type="Proteomes" id="UP001231518"/>
    </source>
</evidence>
<dbReference type="AlphaFoldDB" id="A0AAD7YEQ8"/>
<evidence type="ECO:0000313" key="1">
    <source>
        <dbReference type="EMBL" id="KAJ8713381.1"/>
    </source>
</evidence>
<keyword evidence="2" id="KW-1185">Reference proteome</keyword>
<gene>
    <name evidence="1" type="ORF">PYW07_013751</name>
</gene>
<dbReference type="Proteomes" id="UP001231518">
    <property type="component" value="Chromosome 4"/>
</dbReference>
<sequence>MRKIWCTSQDGKYRIESMSAATFPGSLQALREGFVPNSSTCVALEVNKDPLAAEELFELCADAALDGLSLVAVDNDTEEVVATVFCKLQEKPTPGTTEKTFFEIFTEERCKRPSSKAMMDFMVQLDAKCNYFDRFGIDCLCEIMFLGVKPEHRQKGLANMLCKTAVEVAKKFKEGPVAPLTIEDLGPNFAFMKPRKPVTTPPQICTALWSAVGSKKCGKNLGFEVLEVFSYDDLTFDGTPCSDRLGPGVICEGAALKI</sequence>
<organism evidence="1 2">
    <name type="scientific">Mythimna separata</name>
    <name type="common">Oriental armyworm</name>
    <name type="synonym">Pseudaletia separata</name>
    <dbReference type="NCBI Taxonomy" id="271217"/>
    <lineage>
        <taxon>Eukaryota</taxon>
        <taxon>Metazoa</taxon>
        <taxon>Ecdysozoa</taxon>
        <taxon>Arthropoda</taxon>
        <taxon>Hexapoda</taxon>
        <taxon>Insecta</taxon>
        <taxon>Pterygota</taxon>
        <taxon>Neoptera</taxon>
        <taxon>Endopterygota</taxon>
        <taxon>Lepidoptera</taxon>
        <taxon>Glossata</taxon>
        <taxon>Ditrysia</taxon>
        <taxon>Noctuoidea</taxon>
        <taxon>Noctuidae</taxon>
        <taxon>Noctuinae</taxon>
        <taxon>Hadenini</taxon>
        <taxon>Mythimna</taxon>
    </lineage>
</organism>
<dbReference type="InterPro" id="IPR016181">
    <property type="entry name" value="Acyl_CoA_acyltransferase"/>
</dbReference>
<dbReference type="PANTHER" id="PTHR20905:SF28">
    <property type="entry name" value="GH28833P-RELATED"/>
    <property type="match status" value="1"/>
</dbReference>
<accession>A0AAD7YEQ8</accession>
<evidence type="ECO:0008006" key="3">
    <source>
        <dbReference type="Google" id="ProtNLM"/>
    </source>
</evidence>
<dbReference type="Gene3D" id="3.40.630.30">
    <property type="match status" value="1"/>
</dbReference>